<evidence type="ECO:0000256" key="2">
    <source>
        <dbReference type="ARBA" id="ARBA00022679"/>
    </source>
</evidence>
<dbReference type="EMBL" id="BMKA01000003">
    <property type="protein sequence ID" value="GGA24789.1"/>
    <property type="molecule type" value="Genomic_DNA"/>
</dbReference>
<keyword evidence="2 5" id="KW-0808">Transferase</keyword>
<dbReference type="GO" id="GO:0003676">
    <property type="term" value="F:nucleic acid binding"/>
    <property type="evidence" value="ECO:0007669"/>
    <property type="project" value="InterPro"/>
</dbReference>
<evidence type="ECO:0000256" key="3">
    <source>
        <dbReference type="ARBA" id="ARBA00022691"/>
    </source>
</evidence>
<dbReference type="NCBIfam" id="TIGR03534">
    <property type="entry name" value="RF_mod_PrmC"/>
    <property type="match status" value="1"/>
</dbReference>
<dbReference type="Pfam" id="PF17827">
    <property type="entry name" value="PrmC_N"/>
    <property type="match status" value="1"/>
</dbReference>
<dbReference type="Gene3D" id="3.40.50.150">
    <property type="entry name" value="Vaccinia Virus protein VP39"/>
    <property type="match status" value="1"/>
</dbReference>
<feature type="domain" description="Methyltransferase small" evidence="6">
    <location>
        <begin position="106"/>
        <end position="193"/>
    </location>
</feature>
<reference evidence="8" key="1">
    <citation type="journal article" date="2014" name="Int. J. Syst. Evol. Microbiol.">
        <title>Complete genome sequence of Corynebacterium casei LMG S-19264T (=DSM 44701T), isolated from a smear-ripened cheese.</title>
        <authorList>
            <consortium name="US DOE Joint Genome Institute (JGI-PGF)"/>
            <person name="Walter F."/>
            <person name="Albersmeier A."/>
            <person name="Kalinowski J."/>
            <person name="Ruckert C."/>
        </authorList>
    </citation>
    <scope>NUCLEOTIDE SEQUENCE</scope>
    <source>
        <strain evidence="8">CGMCC 1.15880</strain>
    </source>
</reference>
<dbReference type="InterPro" id="IPR029063">
    <property type="entry name" value="SAM-dependent_MTases_sf"/>
</dbReference>
<dbReference type="RefSeq" id="WP_188676315.1">
    <property type="nucleotide sequence ID" value="NZ_BMKA01000003.1"/>
</dbReference>
<name>A0A916R027_9RHOB</name>
<comment type="similarity">
    <text evidence="5">Belongs to the protein N5-glutamine methyltransferase family. PrmC subfamily.</text>
</comment>
<evidence type="ECO:0000256" key="1">
    <source>
        <dbReference type="ARBA" id="ARBA00022603"/>
    </source>
</evidence>
<dbReference type="InterPro" id="IPR050320">
    <property type="entry name" value="N5-glutamine_MTase"/>
</dbReference>
<organism evidence="8 9">
    <name type="scientific">Neptunicoccus cionae</name>
    <dbReference type="NCBI Taxonomy" id="2035344"/>
    <lineage>
        <taxon>Bacteria</taxon>
        <taxon>Pseudomonadati</taxon>
        <taxon>Pseudomonadota</taxon>
        <taxon>Alphaproteobacteria</taxon>
        <taxon>Rhodobacterales</taxon>
        <taxon>Paracoccaceae</taxon>
        <taxon>Neptunicoccus</taxon>
    </lineage>
</organism>
<dbReference type="InterPro" id="IPR007848">
    <property type="entry name" value="Small_mtfrase_dom"/>
</dbReference>
<feature type="binding site" evidence="5">
    <location>
        <begin position="185"/>
        <end position="188"/>
    </location>
    <ligand>
        <name>substrate</name>
    </ligand>
</feature>
<dbReference type="Gene3D" id="1.10.8.10">
    <property type="entry name" value="DNA helicase RuvA subunit, C-terminal domain"/>
    <property type="match status" value="1"/>
</dbReference>
<dbReference type="InterPro" id="IPR019874">
    <property type="entry name" value="RF_methyltr_PrmC"/>
</dbReference>
<dbReference type="HAMAP" id="MF_02126">
    <property type="entry name" value="RF_methyltr_PrmC"/>
    <property type="match status" value="1"/>
</dbReference>
<evidence type="ECO:0000256" key="5">
    <source>
        <dbReference type="HAMAP-Rule" id="MF_02126"/>
    </source>
</evidence>
<comment type="catalytic activity">
    <reaction evidence="4 5">
        <text>L-glutaminyl-[peptide chain release factor] + S-adenosyl-L-methionine = N(5)-methyl-L-glutaminyl-[peptide chain release factor] + S-adenosyl-L-homocysteine + H(+)</text>
        <dbReference type="Rhea" id="RHEA:42896"/>
        <dbReference type="Rhea" id="RHEA-COMP:10271"/>
        <dbReference type="Rhea" id="RHEA-COMP:10272"/>
        <dbReference type="ChEBI" id="CHEBI:15378"/>
        <dbReference type="ChEBI" id="CHEBI:30011"/>
        <dbReference type="ChEBI" id="CHEBI:57856"/>
        <dbReference type="ChEBI" id="CHEBI:59789"/>
        <dbReference type="ChEBI" id="CHEBI:61891"/>
        <dbReference type="EC" id="2.1.1.297"/>
    </reaction>
</comment>
<comment type="function">
    <text evidence="5">Methylates the class 1 translation termination release factors RF1/PrfA and RF2/PrfB on the glutamine residue of the universally conserved GGQ motif.</text>
</comment>
<dbReference type="CDD" id="cd02440">
    <property type="entry name" value="AdoMet_MTases"/>
    <property type="match status" value="1"/>
</dbReference>
<reference evidence="8" key="2">
    <citation type="submission" date="2020-09" db="EMBL/GenBank/DDBJ databases">
        <authorList>
            <person name="Sun Q."/>
            <person name="Zhou Y."/>
        </authorList>
    </citation>
    <scope>NUCLEOTIDE SEQUENCE</scope>
    <source>
        <strain evidence="8">CGMCC 1.15880</strain>
    </source>
</reference>
<evidence type="ECO:0000259" key="6">
    <source>
        <dbReference type="Pfam" id="PF05175"/>
    </source>
</evidence>
<protein>
    <recommendedName>
        <fullName evidence="5">Release factor glutamine methyltransferase</fullName>
        <shortName evidence="5">RF MTase</shortName>
        <ecNumber evidence="5">2.1.1.297</ecNumber>
    </recommendedName>
    <alternativeName>
        <fullName evidence="5">N5-glutamine methyltransferase PrmC</fullName>
    </alternativeName>
    <alternativeName>
        <fullName evidence="5">Protein-(glutamine-N5) MTase PrmC</fullName>
    </alternativeName>
    <alternativeName>
        <fullName evidence="5">Protein-glutamine N-methyltransferase PrmC</fullName>
    </alternativeName>
</protein>
<evidence type="ECO:0000256" key="4">
    <source>
        <dbReference type="ARBA" id="ARBA00048391"/>
    </source>
</evidence>
<dbReference type="NCBIfam" id="TIGR00536">
    <property type="entry name" value="hemK_fam"/>
    <property type="match status" value="1"/>
</dbReference>
<accession>A0A916R027</accession>
<proteinExistence type="inferred from homology"/>
<feature type="binding site" evidence="5">
    <location>
        <position position="171"/>
    </location>
    <ligand>
        <name>S-adenosyl-L-methionine</name>
        <dbReference type="ChEBI" id="CHEBI:59789"/>
    </ligand>
</feature>
<keyword evidence="1 5" id="KW-0489">Methyltransferase</keyword>
<sequence length="277" mass="29992">MIQTASMVLRSGTRLLNGAIGEGASRDARILMAHMLGVETDRLTLELSRTITPTQVSHFEHMIKRRAAHEPVSHIIGKRAFWKHDFKVTADVLDPRPDTETLIELALQGTAPRRILDLGTGSGCILLSLLAEFPDAVGLGTDMSEKALEVAQENANTLGLTERASFATADWFNGLEGAFDLIVSNPPYITAAEMNELSSDVRDYEPHMALTPGGDGLSAYRIIAEGLAGFKAPEGRALFEIGYKQGPDVTAIFKDAGFKEVNLHKDLAGHDRIVAVS</sequence>
<dbReference type="EC" id="2.1.1.297" evidence="5"/>
<feature type="binding site" evidence="5">
    <location>
        <position position="142"/>
    </location>
    <ligand>
        <name>S-adenosyl-L-methionine</name>
        <dbReference type="ChEBI" id="CHEBI:59789"/>
    </ligand>
</feature>
<dbReference type="InterPro" id="IPR040758">
    <property type="entry name" value="PrmC_N"/>
</dbReference>
<feature type="domain" description="Release factor glutamine methyltransferase N-terminal" evidence="7">
    <location>
        <begin position="8"/>
        <end position="77"/>
    </location>
</feature>
<keyword evidence="3 5" id="KW-0949">S-adenosyl-L-methionine</keyword>
<dbReference type="PANTHER" id="PTHR18895">
    <property type="entry name" value="HEMK METHYLTRANSFERASE"/>
    <property type="match status" value="1"/>
</dbReference>
<keyword evidence="9" id="KW-1185">Reference proteome</keyword>
<comment type="caution">
    <text evidence="8">The sequence shown here is derived from an EMBL/GenBank/DDBJ whole genome shotgun (WGS) entry which is preliminary data.</text>
</comment>
<dbReference type="Proteomes" id="UP000628017">
    <property type="component" value="Unassembled WGS sequence"/>
</dbReference>
<dbReference type="AlphaFoldDB" id="A0A916R027"/>
<dbReference type="Pfam" id="PF05175">
    <property type="entry name" value="MTS"/>
    <property type="match status" value="1"/>
</dbReference>
<feature type="binding site" evidence="5">
    <location>
        <begin position="119"/>
        <end position="123"/>
    </location>
    <ligand>
        <name>S-adenosyl-L-methionine</name>
        <dbReference type="ChEBI" id="CHEBI:59789"/>
    </ligand>
</feature>
<feature type="binding site" evidence="5">
    <location>
        <position position="185"/>
    </location>
    <ligand>
        <name>S-adenosyl-L-methionine</name>
        <dbReference type="ChEBI" id="CHEBI:59789"/>
    </ligand>
</feature>
<dbReference type="InterPro" id="IPR004556">
    <property type="entry name" value="HemK-like"/>
</dbReference>
<dbReference type="PANTHER" id="PTHR18895:SF74">
    <property type="entry name" value="MTRF1L RELEASE FACTOR GLUTAMINE METHYLTRANSFERASE"/>
    <property type="match status" value="1"/>
</dbReference>
<dbReference type="SUPFAM" id="SSF53335">
    <property type="entry name" value="S-adenosyl-L-methionine-dependent methyltransferases"/>
    <property type="match status" value="1"/>
</dbReference>
<dbReference type="PROSITE" id="PS00092">
    <property type="entry name" value="N6_MTASE"/>
    <property type="match status" value="1"/>
</dbReference>
<dbReference type="InterPro" id="IPR002052">
    <property type="entry name" value="DNA_methylase_N6_adenine_CS"/>
</dbReference>
<gene>
    <name evidence="5 8" type="primary">prmC</name>
    <name evidence="8" type="ORF">GCM10011498_27240</name>
</gene>
<evidence type="ECO:0000259" key="7">
    <source>
        <dbReference type="Pfam" id="PF17827"/>
    </source>
</evidence>
<dbReference type="GO" id="GO:0102559">
    <property type="term" value="F:peptide chain release factor N(5)-glutamine methyltransferase activity"/>
    <property type="evidence" value="ECO:0007669"/>
    <property type="project" value="UniProtKB-EC"/>
</dbReference>
<evidence type="ECO:0000313" key="8">
    <source>
        <dbReference type="EMBL" id="GGA24789.1"/>
    </source>
</evidence>
<dbReference type="GO" id="GO:0032259">
    <property type="term" value="P:methylation"/>
    <property type="evidence" value="ECO:0007669"/>
    <property type="project" value="UniProtKB-KW"/>
</dbReference>
<evidence type="ECO:0000313" key="9">
    <source>
        <dbReference type="Proteomes" id="UP000628017"/>
    </source>
</evidence>